<dbReference type="RefSeq" id="WP_005213047.1">
    <property type="nucleotide sequence ID" value="NZ_KB291640.1"/>
</dbReference>
<sequence>MSKYIKHKKFIPINFIESKSMTIEKNNGKAIFLLLLINIFLFPQNIKGIFLKEEKDEFVEVKANDYIDINEIEKWIALDNEHILRFTVRDNTGKVVLKSDEALNYIEQLGVTIKKYNIEDDEILVEVDYD</sequence>
<dbReference type="OrthoDB" id="1918104at2"/>
<keyword evidence="2" id="KW-1185">Reference proteome</keyword>
<proteinExistence type="predicted"/>
<comment type="caution">
    <text evidence="1">The sequence shown here is derived from an EMBL/GenBank/DDBJ whole genome shotgun (WGS) entry which is preliminary data.</text>
</comment>
<name>L1QG53_9CLOT</name>
<dbReference type="EMBL" id="AMEZ01000048">
    <property type="protein sequence ID" value="EKY26984.1"/>
    <property type="molecule type" value="Genomic_DNA"/>
</dbReference>
<dbReference type="Proteomes" id="UP000010420">
    <property type="component" value="Unassembled WGS sequence"/>
</dbReference>
<dbReference type="eggNOG" id="ENOG50325M7">
    <property type="taxonomic scope" value="Bacteria"/>
</dbReference>
<dbReference type="HOGENOM" id="CLU_1934360_0_0_9"/>
<evidence type="ECO:0000313" key="1">
    <source>
        <dbReference type="EMBL" id="EKY26984.1"/>
    </source>
</evidence>
<protein>
    <submittedName>
        <fullName evidence="1">Uncharacterized protein</fullName>
    </submittedName>
</protein>
<accession>L1QG53</accession>
<dbReference type="AlphaFoldDB" id="L1QG53"/>
<reference evidence="1 2" key="1">
    <citation type="submission" date="2012-05" db="EMBL/GenBank/DDBJ databases">
        <authorList>
            <person name="Weinstock G."/>
            <person name="Sodergren E."/>
            <person name="Lobos E.A."/>
            <person name="Fulton L."/>
            <person name="Fulton R."/>
            <person name="Courtney L."/>
            <person name="Fronick C."/>
            <person name="O'Laughlin M."/>
            <person name="Godfrey J."/>
            <person name="Wilson R.M."/>
            <person name="Miner T."/>
            <person name="Farmer C."/>
            <person name="Delehaunty K."/>
            <person name="Cordes M."/>
            <person name="Minx P."/>
            <person name="Tomlinson C."/>
            <person name="Chen J."/>
            <person name="Wollam A."/>
            <person name="Pepin K.H."/>
            <person name="Bhonagiri V."/>
            <person name="Zhang X."/>
            <person name="Suruliraj S."/>
            <person name="Warren W."/>
            <person name="Mitreva M."/>
            <person name="Mardis E.R."/>
            <person name="Wilson R.K."/>
        </authorList>
    </citation>
    <scope>NUCLEOTIDE SEQUENCE [LARGE SCALE GENOMIC DNA]</scope>
    <source>
        <strain evidence="1 2">DSM 1785</strain>
    </source>
</reference>
<gene>
    <name evidence="1" type="ORF">HMPREF0216_01587</name>
</gene>
<evidence type="ECO:0000313" key="2">
    <source>
        <dbReference type="Proteomes" id="UP000010420"/>
    </source>
</evidence>
<dbReference type="STRING" id="545697.HMPREF0216_01587"/>
<dbReference type="PATRIC" id="fig|545697.3.peg.1563"/>
<organism evidence="1 2">
    <name type="scientific">Clostridium celatum DSM 1785</name>
    <dbReference type="NCBI Taxonomy" id="545697"/>
    <lineage>
        <taxon>Bacteria</taxon>
        <taxon>Bacillati</taxon>
        <taxon>Bacillota</taxon>
        <taxon>Clostridia</taxon>
        <taxon>Eubacteriales</taxon>
        <taxon>Clostridiaceae</taxon>
        <taxon>Clostridium</taxon>
    </lineage>
</organism>